<gene>
    <name evidence="2" type="ORF">Q75_05845</name>
</gene>
<keyword evidence="3" id="KW-1185">Reference proteome</keyword>
<proteinExistence type="predicted"/>
<accession>A0A147K9K5</accession>
<protein>
    <recommendedName>
        <fullName evidence="4">DUF5673 domain-containing protein</fullName>
    </recommendedName>
</protein>
<evidence type="ECO:0000313" key="2">
    <source>
        <dbReference type="EMBL" id="KUP07051.1"/>
    </source>
</evidence>
<evidence type="ECO:0008006" key="4">
    <source>
        <dbReference type="Google" id="ProtNLM"/>
    </source>
</evidence>
<keyword evidence="1" id="KW-0472">Membrane</keyword>
<feature type="transmembrane region" description="Helical" evidence="1">
    <location>
        <begin position="83"/>
        <end position="102"/>
    </location>
</feature>
<sequence length="229" mass="26764">MKPFSLISRKEREWGNSVLQFILTVVSLFTIYFAINSIVHLKKTMVASKSSYFPNEPEMKSILFPNEWEKMEPVNESSSSYKWIIRGNLIAIVVTIVIYIILLKYGPMNLSTFPLFLYIITTVFTGFNQRVRNLYIVEHGLIVKNKMYNKEKISLIEIEKIIKWHPLYGLSQEINNGYRIKIVKRLSLSSDIVVITEDKVLDRFIKEAKRLQITVLIQEAVDQTIKRVK</sequence>
<reference evidence="2 3" key="1">
    <citation type="journal article" date="2016" name="Front. Microbiol.">
        <title>Microevolution Analysis of Bacillus coahuilensis Unveils Differences in Phosphorus Acquisition Strategies and Their Regulation.</title>
        <authorList>
            <person name="Gomez-Lunar Z."/>
            <person name="Hernandez-Gonzalez I."/>
            <person name="Rodriguez-Torres M.D."/>
            <person name="Souza V."/>
            <person name="Olmedo-Alvarez G."/>
        </authorList>
    </citation>
    <scope>NUCLEOTIDE SEQUENCE [LARGE SCALE GENOMIC DNA]</scope>
    <source>
        <strain evidence="3">p1.1.43</strain>
    </source>
</reference>
<organism evidence="2 3">
    <name type="scientific">Bacillus coahuilensis p1.1.43</name>
    <dbReference type="NCBI Taxonomy" id="1150625"/>
    <lineage>
        <taxon>Bacteria</taxon>
        <taxon>Bacillati</taxon>
        <taxon>Bacillota</taxon>
        <taxon>Bacilli</taxon>
        <taxon>Bacillales</taxon>
        <taxon>Bacillaceae</taxon>
        <taxon>Bacillus</taxon>
    </lineage>
</organism>
<dbReference type="STRING" id="1150625.Q75_05845"/>
<name>A0A147K9K5_9BACI</name>
<keyword evidence="1" id="KW-0812">Transmembrane</keyword>
<keyword evidence="1" id="KW-1133">Transmembrane helix</keyword>
<dbReference type="EMBL" id="LDYG01000024">
    <property type="protein sequence ID" value="KUP07051.1"/>
    <property type="molecule type" value="Genomic_DNA"/>
</dbReference>
<evidence type="ECO:0000313" key="3">
    <source>
        <dbReference type="Proteomes" id="UP000074108"/>
    </source>
</evidence>
<dbReference type="Proteomes" id="UP000074108">
    <property type="component" value="Unassembled WGS sequence"/>
</dbReference>
<evidence type="ECO:0000256" key="1">
    <source>
        <dbReference type="SAM" id="Phobius"/>
    </source>
</evidence>
<feature type="transmembrane region" description="Helical" evidence="1">
    <location>
        <begin position="108"/>
        <end position="127"/>
    </location>
</feature>
<dbReference type="PATRIC" id="fig|1150625.3.peg.1226"/>
<comment type="caution">
    <text evidence="2">The sequence shown here is derived from an EMBL/GenBank/DDBJ whole genome shotgun (WGS) entry which is preliminary data.</text>
</comment>
<dbReference type="AlphaFoldDB" id="A0A147K9K5"/>
<feature type="transmembrane region" description="Helical" evidence="1">
    <location>
        <begin position="20"/>
        <end position="39"/>
    </location>
</feature>